<keyword evidence="4" id="KW-1003">Cell membrane</keyword>
<feature type="transmembrane region" description="Helical" evidence="8">
    <location>
        <begin position="125"/>
        <end position="145"/>
    </location>
</feature>
<feature type="transmembrane region" description="Helical" evidence="8">
    <location>
        <begin position="166"/>
        <end position="186"/>
    </location>
</feature>
<evidence type="ECO:0000256" key="4">
    <source>
        <dbReference type="ARBA" id="ARBA00022475"/>
    </source>
</evidence>
<evidence type="ECO:0000256" key="5">
    <source>
        <dbReference type="ARBA" id="ARBA00022692"/>
    </source>
</evidence>
<dbReference type="InterPro" id="IPR038770">
    <property type="entry name" value="Na+/solute_symporter_sf"/>
</dbReference>
<dbReference type="PANTHER" id="PTHR36838">
    <property type="entry name" value="AUXIN EFFLUX CARRIER FAMILY PROTEIN"/>
    <property type="match status" value="1"/>
</dbReference>
<evidence type="ECO:0000256" key="1">
    <source>
        <dbReference type="ARBA" id="ARBA00004651"/>
    </source>
</evidence>
<proteinExistence type="inferred from homology"/>
<comment type="subcellular location">
    <subcellularLocation>
        <location evidence="1">Cell membrane</location>
        <topology evidence="1">Multi-pass membrane protein</topology>
    </subcellularLocation>
</comment>
<dbReference type="GO" id="GO:0005886">
    <property type="term" value="C:plasma membrane"/>
    <property type="evidence" value="ECO:0007669"/>
    <property type="project" value="UniProtKB-SubCell"/>
</dbReference>
<reference evidence="10" key="2">
    <citation type="journal article" date="2017" name="Plant Physiol. Biochem.">
        <title>Differential oxidative and antioxidative response of duckweed Lemna minor toward plant growth promoting/inhibiting bacteria.</title>
        <authorList>
            <person name="Ishizawa H."/>
            <person name="Kuroda M."/>
            <person name="Morikawa M."/>
            <person name="Ike M."/>
        </authorList>
    </citation>
    <scope>NUCLEOTIDE SEQUENCE [LARGE SCALE GENOMIC DNA]</scope>
    <source>
        <strain evidence="10">M6</strain>
    </source>
</reference>
<feature type="transmembrane region" description="Helical" evidence="8">
    <location>
        <begin position="282"/>
        <end position="304"/>
    </location>
</feature>
<dbReference type="RefSeq" id="WP_126423521.1">
    <property type="nucleotide sequence ID" value="NZ_AP018828.1"/>
</dbReference>
<evidence type="ECO:0000313" key="9">
    <source>
        <dbReference type="EMBL" id="BBF81885.1"/>
    </source>
</evidence>
<feature type="transmembrane region" description="Helical" evidence="8">
    <location>
        <begin position="65"/>
        <end position="84"/>
    </location>
</feature>
<dbReference type="Gene3D" id="1.20.1530.20">
    <property type="match status" value="1"/>
</dbReference>
<dbReference type="EMBL" id="AP018828">
    <property type="protein sequence ID" value="BBF81885.1"/>
    <property type="molecule type" value="Genomic_DNA"/>
</dbReference>
<dbReference type="InterPro" id="IPR004776">
    <property type="entry name" value="Mem_transp_PIN-like"/>
</dbReference>
<evidence type="ECO:0000256" key="2">
    <source>
        <dbReference type="ARBA" id="ARBA00010145"/>
    </source>
</evidence>
<keyword evidence="7 8" id="KW-0472">Membrane</keyword>
<keyword evidence="3" id="KW-0813">Transport</keyword>
<evidence type="ECO:0000256" key="3">
    <source>
        <dbReference type="ARBA" id="ARBA00022448"/>
    </source>
</evidence>
<reference evidence="10" key="1">
    <citation type="journal article" date="2017" name="Biotechnol. Biofuels">
        <title>Evaluation of environmental bacterial communities as a factor affecting the growth of duckweed Lemna minor.</title>
        <authorList>
            <person name="Ishizawa H."/>
            <person name="Kuroda M."/>
            <person name="Morikawa M."/>
            <person name="Ike M."/>
        </authorList>
    </citation>
    <scope>NUCLEOTIDE SEQUENCE [LARGE SCALE GENOMIC DNA]</scope>
    <source>
        <strain evidence="10">M6</strain>
    </source>
</reference>
<dbReference type="GO" id="GO:0055085">
    <property type="term" value="P:transmembrane transport"/>
    <property type="evidence" value="ECO:0007669"/>
    <property type="project" value="InterPro"/>
</dbReference>
<evidence type="ECO:0000256" key="6">
    <source>
        <dbReference type="ARBA" id="ARBA00022989"/>
    </source>
</evidence>
<comment type="similarity">
    <text evidence="2">Belongs to the auxin efflux carrier (TC 2.A.69) family.</text>
</comment>
<evidence type="ECO:0000256" key="7">
    <source>
        <dbReference type="ARBA" id="ARBA00023136"/>
    </source>
</evidence>
<feature type="transmembrane region" description="Helical" evidence="8">
    <location>
        <begin position="35"/>
        <end position="53"/>
    </location>
</feature>
<keyword evidence="6 8" id="KW-1133">Transmembrane helix</keyword>
<dbReference type="Pfam" id="PF03547">
    <property type="entry name" value="Mem_trans"/>
    <property type="match status" value="1"/>
</dbReference>
<gene>
    <name evidence="9" type="ORF">EM6_2495</name>
</gene>
<feature type="transmembrane region" description="Helical" evidence="8">
    <location>
        <begin position="251"/>
        <end position="270"/>
    </location>
</feature>
<dbReference type="PANTHER" id="PTHR36838:SF3">
    <property type="entry name" value="TRANSPORTER AUXIN EFFLUX CARRIER EC FAMILY"/>
    <property type="match status" value="1"/>
</dbReference>
<name>A0A3G9G7D3_9CAUL</name>
<protein>
    <submittedName>
        <fullName evidence="9">Transporter</fullName>
    </submittedName>
</protein>
<dbReference type="Proteomes" id="UP000278756">
    <property type="component" value="Chromosome 2"/>
</dbReference>
<dbReference type="AlphaFoldDB" id="A0A3G9G7D3"/>
<feature type="transmembrane region" description="Helical" evidence="8">
    <location>
        <begin position="96"/>
        <end position="119"/>
    </location>
</feature>
<dbReference type="OrthoDB" id="7170497at2"/>
<sequence>MLETLSRVLLFFAFVGLGVLLARTGRLKSEGLDGLSAYFYWLGFPAYLIHAFANLPRPDALHVGWLGVYALAFAVSSGLCLLAARRFGATRGEATGAGMAAFISNSAFLGLPILTGLLGPQVMQVAPLLFVADFLILFFIGCAGLSVASGHGIGLALKRTMQNPTVLGSLLGVGLMLAGVKIPPMFDQMLDILGRSSVPVALVALGGMLGLMPLKTLRSVTPVTATAVAGKLLLAPAVMAVAMHLFGAPPLMWKIAVFLSACPTAVSVFIQARMYGLWYEGAAVSIAQSTVISLFTLSGLALLLTHL</sequence>
<accession>A0A3G9G7D3</accession>
<feature type="transmembrane region" description="Helical" evidence="8">
    <location>
        <begin position="223"/>
        <end position="245"/>
    </location>
</feature>
<organism evidence="9 10">
    <name type="scientific">Asticcacaulis excentricus</name>
    <dbReference type="NCBI Taxonomy" id="78587"/>
    <lineage>
        <taxon>Bacteria</taxon>
        <taxon>Pseudomonadati</taxon>
        <taxon>Pseudomonadota</taxon>
        <taxon>Alphaproteobacteria</taxon>
        <taxon>Caulobacterales</taxon>
        <taxon>Caulobacteraceae</taxon>
        <taxon>Asticcacaulis</taxon>
    </lineage>
</organism>
<evidence type="ECO:0000313" key="10">
    <source>
        <dbReference type="Proteomes" id="UP000278756"/>
    </source>
</evidence>
<feature type="transmembrane region" description="Helical" evidence="8">
    <location>
        <begin position="6"/>
        <end position="23"/>
    </location>
</feature>
<feature type="transmembrane region" description="Helical" evidence="8">
    <location>
        <begin position="192"/>
        <end position="211"/>
    </location>
</feature>
<evidence type="ECO:0000256" key="8">
    <source>
        <dbReference type="SAM" id="Phobius"/>
    </source>
</evidence>
<keyword evidence="5 8" id="KW-0812">Transmembrane</keyword>